<dbReference type="SUPFAM" id="SSF161098">
    <property type="entry name" value="MetI-like"/>
    <property type="match status" value="1"/>
</dbReference>
<evidence type="ECO:0000313" key="9">
    <source>
        <dbReference type="EMBL" id="GEO33933.1"/>
    </source>
</evidence>
<dbReference type="Pfam" id="PF00528">
    <property type="entry name" value="BPD_transp_1"/>
    <property type="match status" value="1"/>
</dbReference>
<feature type="transmembrane region" description="Helical" evidence="7">
    <location>
        <begin position="184"/>
        <end position="207"/>
    </location>
</feature>
<feature type="transmembrane region" description="Helical" evidence="7">
    <location>
        <begin position="323"/>
        <end position="349"/>
    </location>
</feature>
<dbReference type="Proteomes" id="UP000321181">
    <property type="component" value="Unassembled WGS sequence"/>
</dbReference>
<evidence type="ECO:0000256" key="3">
    <source>
        <dbReference type="ARBA" id="ARBA00022475"/>
    </source>
</evidence>
<keyword evidence="10" id="KW-1185">Reference proteome</keyword>
<dbReference type="GO" id="GO:0071916">
    <property type="term" value="F:dipeptide transmembrane transporter activity"/>
    <property type="evidence" value="ECO:0007669"/>
    <property type="project" value="TreeGrafter"/>
</dbReference>
<keyword evidence="4 7" id="KW-0812">Transmembrane</keyword>
<dbReference type="PROSITE" id="PS50928">
    <property type="entry name" value="ABC_TM1"/>
    <property type="match status" value="1"/>
</dbReference>
<keyword evidence="5 7" id="KW-1133">Transmembrane helix</keyword>
<comment type="caution">
    <text evidence="9">The sequence shown here is derived from an EMBL/GenBank/DDBJ whole genome shotgun (WGS) entry which is preliminary data.</text>
</comment>
<feature type="transmembrane region" description="Helical" evidence="7">
    <location>
        <begin position="278"/>
        <end position="303"/>
    </location>
</feature>
<dbReference type="EMBL" id="BJYY01000013">
    <property type="protein sequence ID" value="GEO33933.1"/>
    <property type="molecule type" value="Genomic_DNA"/>
</dbReference>
<keyword evidence="2 7" id="KW-0813">Transport</keyword>
<gene>
    <name evidence="9" type="primary">ddpB</name>
    <name evidence="9" type="ORF">CAE01nite_16580</name>
</gene>
<proteinExistence type="inferred from homology"/>
<dbReference type="RefSeq" id="WP_246131090.1">
    <property type="nucleotide sequence ID" value="NZ_BAAARM010000003.1"/>
</dbReference>
<dbReference type="Gene3D" id="1.10.3720.10">
    <property type="entry name" value="MetI-like"/>
    <property type="match status" value="1"/>
</dbReference>
<dbReference type="InterPro" id="IPR000515">
    <property type="entry name" value="MetI-like"/>
</dbReference>
<organism evidence="9 10">
    <name type="scientific">Cellulomonas aerilata</name>
    <dbReference type="NCBI Taxonomy" id="515326"/>
    <lineage>
        <taxon>Bacteria</taxon>
        <taxon>Bacillati</taxon>
        <taxon>Actinomycetota</taxon>
        <taxon>Actinomycetes</taxon>
        <taxon>Micrococcales</taxon>
        <taxon>Cellulomonadaceae</taxon>
        <taxon>Cellulomonas</taxon>
    </lineage>
</organism>
<keyword evidence="3" id="KW-1003">Cell membrane</keyword>
<dbReference type="CDD" id="cd06261">
    <property type="entry name" value="TM_PBP2"/>
    <property type="match status" value="1"/>
</dbReference>
<keyword evidence="6 7" id="KW-0472">Membrane</keyword>
<dbReference type="GO" id="GO:0005886">
    <property type="term" value="C:plasma membrane"/>
    <property type="evidence" value="ECO:0007669"/>
    <property type="project" value="UniProtKB-SubCell"/>
</dbReference>
<name>A0A512DBU1_9CELL</name>
<dbReference type="PANTHER" id="PTHR43163">
    <property type="entry name" value="DIPEPTIDE TRANSPORT SYSTEM PERMEASE PROTEIN DPPB-RELATED"/>
    <property type="match status" value="1"/>
</dbReference>
<evidence type="ECO:0000256" key="1">
    <source>
        <dbReference type="ARBA" id="ARBA00004651"/>
    </source>
</evidence>
<evidence type="ECO:0000256" key="4">
    <source>
        <dbReference type="ARBA" id="ARBA00022692"/>
    </source>
</evidence>
<feature type="transmembrane region" description="Helical" evidence="7">
    <location>
        <begin position="53"/>
        <end position="78"/>
    </location>
</feature>
<feature type="transmembrane region" description="Helical" evidence="7">
    <location>
        <begin position="150"/>
        <end position="172"/>
    </location>
</feature>
<evidence type="ECO:0000256" key="7">
    <source>
        <dbReference type="RuleBase" id="RU363032"/>
    </source>
</evidence>
<evidence type="ECO:0000256" key="5">
    <source>
        <dbReference type="ARBA" id="ARBA00022989"/>
    </source>
</evidence>
<evidence type="ECO:0000313" key="10">
    <source>
        <dbReference type="Proteomes" id="UP000321181"/>
    </source>
</evidence>
<dbReference type="PANTHER" id="PTHR43163:SF6">
    <property type="entry name" value="DIPEPTIDE TRANSPORT SYSTEM PERMEASE PROTEIN DPPB-RELATED"/>
    <property type="match status" value="1"/>
</dbReference>
<reference evidence="9 10" key="1">
    <citation type="submission" date="2019-07" db="EMBL/GenBank/DDBJ databases">
        <title>Whole genome shotgun sequence of Cellulomonas aerilata NBRC 106308.</title>
        <authorList>
            <person name="Hosoyama A."/>
            <person name="Uohara A."/>
            <person name="Ohji S."/>
            <person name="Ichikawa N."/>
        </authorList>
    </citation>
    <scope>NUCLEOTIDE SEQUENCE [LARGE SCALE GENOMIC DNA]</scope>
    <source>
        <strain evidence="9 10">NBRC 106308</strain>
    </source>
</reference>
<evidence type="ECO:0000256" key="2">
    <source>
        <dbReference type="ARBA" id="ARBA00022448"/>
    </source>
</evidence>
<feature type="transmembrane region" description="Helical" evidence="7">
    <location>
        <begin position="219"/>
        <end position="238"/>
    </location>
</feature>
<feature type="domain" description="ABC transmembrane type-1" evidence="8">
    <location>
        <begin position="146"/>
        <end position="346"/>
    </location>
</feature>
<evidence type="ECO:0000256" key="6">
    <source>
        <dbReference type="ARBA" id="ARBA00023136"/>
    </source>
</evidence>
<protein>
    <submittedName>
        <fullName evidence="9">ABC transporter permease</fullName>
    </submittedName>
</protein>
<accession>A0A512DBU1</accession>
<dbReference type="InterPro" id="IPR045621">
    <property type="entry name" value="BPD_transp_1_N"/>
</dbReference>
<dbReference type="Pfam" id="PF19300">
    <property type="entry name" value="BPD_transp_1_N"/>
    <property type="match status" value="1"/>
</dbReference>
<dbReference type="AlphaFoldDB" id="A0A512DBU1"/>
<evidence type="ECO:0000259" key="8">
    <source>
        <dbReference type="PROSITE" id="PS50928"/>
    </source>
</evidence>
<comment type="subcellular location">
    <subcellularLocation>
        <location evidence="1 7">Cell membrane</location>
        <topology evidence="1 7">Multi-pass membrane protein</topology>
    </subcellularLocation>
</comment>
<comment type="similarity">
    <text evidence="7">Belongs to the binding-protein-dependent transport system permease family.</text>
</comment>
<dbReference type="InterPro" id="IPR035906">
    <property type="entry name" value="MetI-like_sf"/>
</dbReference>
<sequence length="357" mass="36387">MSSAATVVAPGATLPGAPGLPGLPDPAGAVGAPGARTAGATPRSAVGAVARRLGVRVLGAVGVLWGAATLTFLALVLIPGDIAYAIVGGPDSNPSPEVLAQVRTEYGLDRPVWQQYGSYLLRVATGDLGTSYRFHAPVGQLVAEQLGSTVVLAVSAAVVAVVGALVAALATAGRRPAVRGPVSGVELVLASLPSFWLGIVLLTVFSFTLGWFPSIGGDGWRGLVLPTLTLALPIGAVLSQVARSAIEEVLDEPFVVTARARGLSDAAVRVRHVLRHTLVPLTTMTGFVVGGLFGGAVITETLFNRAGLGRLLLSAVNSKDMPVVLGLVLLSAAVYVVVNLVVDALYPLIDPRLRSAS</sequence>